<proteinExistence type="predicted"/>
<sequence length="28" mass="3021">MAHLPPHAVPNQTRAGPGCLFGHLYVHV</sequence>
<gene>
    <name evidence="1" type="ORF">Zm00014a_039724</name>
</gene>
<name>A0A3L6EBZ0_MAIZE</name>
<evidence type="ECO:0000313" key="2">
    <source>
        <dbReference type="Proteomes" id="UP000251960"/>
    </source>
</evidence>
<dbReference type="Proteomes" id="UP000251960">
    <property type="component" value="Chromosome 6"/>
</dbReference>
<reference evidence="1 2" key="1">
    <citation type="journal article" date="2018" name="Nat. Genet.">
        <title>Extensive intraspecific gene order and gene structural variations between Mo17 and other maize genomes.</title>
        <authorList>
            <person name="Sun S."/>
            <person name="Zhou Y."/>
            <person name="Chen J."/>
            <person name="Shi J."/>
            <person name="Zhao H."/>
            <person name="Zhao H."/>
            <person name="Song W."/>
            <person name="Zhang M."/>
            <person name="Cui Y."/>
            <person name="Dong X."/>
            <person name="Liu H."/>
            <person name="Ma X."/>
            <person name="Jiao Y."/>
            <person name="Wang B."/>
            <person name="Wei X."/>
            <person name="Stein J.C."/>
            <person name="Glaubitz J.C."/>
            <person name="Lu F."/>
            <person name="Yu G."/>
            <person name="Liang C."/>
            <person name="Fengler K."/>
            <person name="Li B."/>
            <person name="Rafalski A."/>
            <person name="Schnable P.S."/>
            <person name="Ware D.H."/>
            <person name="Buckler E.S."/>
            <person name="Lai J."/>
        </authorList>
    </citation>
    <scope>NUCLEOTIDE SEQUENCE [LARGE SCALE GENOMIC DNA]</scope>
    <source>
        <strain evidence="2">cv. Missouri 17</strain>
        <tissue evidence="1">Seedling</tissue>
    </source>
</reference>
<dbReference type="AlphaFoldDB" id="A0A3L6EBZ0"/>
<comment type="caution">
    <text evidence="1">The sequence shown here is derived from an EMBL/GenBank/DDBJ whole genome shotgun (WGS) entry which is preliminary data.</text>
</comment>
<organism evidence="1 2">
    <name type="scientific">Zea mays</name>
    <name type="common">Maize</name>
    <dbReference type="NCBI Taxonomy" id="4577"/>
    <lineage>
        <taxon>Eukaryota</taxon>
        <taxon>Viridiplantae</taxon>
        <taxon>Streptophyta</taxon>
        <taxon>Embryophyta</taxon>
        <taxon>Tracheophyta</taxon>
        <taxon>Spermatophyta</taxon>
        <taxon>Magnoliopsida</taxon>
        <taxon>Liliopsida</taxon>
        <taxon>Poales</taxon>
        <taxon>Poaceae</taxon>
        <taxon>PACMAD clade</taxon>
        <taxon>Panicoideae</taxon>
        <taxon>Andropogonodae</taxon>
        <taxon>Andropogoneae</taxon>
        <taxon>Tripsacinae</taxon>
        <taxon>Zea</taxon>
    </lineage>
</organism>
<accession>A0A3L6EBZ0</accession>
<evidence type="ECO:0000313" key="1">
    <source>
        <dbReference type="EMBL" id="PWZ17137.1"/>
    </source>
</evidence>
<dbReference type="EMBL" id="NCVQ01000007">
    <property type="protein sequence ID" value="PWZ17137.1"/>
    <property type="molecule type" value="Genomic_DNA"/>
</dbReference>
<protein>
    <submittedName>
        <fullName evidence="1">Uncharacterized protein</fullName>
    </submittedName>
</protein>